<organism evidence="2">
    <name type="scientific">Macaca mulatta</name>
    <name type="common">Rhesus macaque</name>
    <dbReference type="NCBI Taxonomy" id="9544"/>
    <lineage>
        <taxon>Eukaryota</taxon>
        <taxon>Metazoa</taxon>
        <taxon>Chordata</taxon>
        <taxon>Craniata</taxon>
        <taxon>Vertebrata</taxon>
        <taxon>Euteleostomi</taxon>
        <taxon>Mammalia</taxon>
        <taxon>Eutheria</taxon>
        <taxon>Euarchontoglires</taxon>
        <taxon>Primates</taxon>
        <taxon>Haplorrhini</taxon>
        <taxon>Catarrhini</taxon>
        <taxon>Cercopithecidae</taxon>
        <taxon>Cercopithecinae</taxon>
        <taxon>Macaca</taxon>
    </lineage>
</organism>
<accession>G7N9G3</accession>
<feature type="transmembrane region" description="Helical" evidence="1">
    <location>
        <begin position="6"/>
        <end position="24"/>
    </location>
</feature>
<gene>
    <name evidence="2" type="ORF">EGK_05078</name>
</gene>
<keyword evidence="1" id="KW-0472">Membrane</keyword>
<feature type="transmembrane region" description="Helical" evidence="1">
    <location>
        <begin position="69"/>
        <end position="89"/>
    </location>
</feature>
<dbReference type="AlphaFoldDB" id="G7N9G3"/>
<dbReference type="Proteomes" id="UP000013456">
    <property type="component" value="Chromosome 13"/>
</dbReference>
<proteinExistence type="predicted"/>
<protein>
    <submittedName>
        <fullName evidence="2">Uncharacterized protein</fullName>
    </submittedName>
</protein>
<reference evidence="2" key="1">
    <citation type="journal article" date="2011" name="Nat. Biotechnol.">
        <title>Genome sequencing and comparison of two nonhuman primate animal models, the cynomolgus and Chinese rhesus macaques.</title>
        <authorList>
            <person name="Yan G."/>
            <person name="Zhang G."/>
            <person name="Fang X."/>
            <person name="Zhang Y."/>
            <person name="Li C."/>
            <person name="Ling F."/>
            <person name="Cooper D.N."/>
            <person name="Li Q."/>
            <person name="Li Y."/>
            <person name="van Gool A.J."/>
            <person name="Du H."/>
            <person name="Chen J."/>
            <person name="Chen R."/>
            <person name="Zhang P."/>
            <person name="Huang Z."/>
            <person name="Thompson J.R."/>
            <person name="Meng Y."/>
            <person name="Bai Y."/>
            <person name="Wang J."/>
            <person name="Zhuo M."/>
            <person name="Wang T."/>
            <person name="Huang Y."/>
            <person name="Wei L."/>
            <person name="Li J."/>
            <person name="Wang Z."/>
            <person name="Hu H."/>
            <person name="Yang P."/>
            <person name="Le L."/>
            <person name="Stenson P.D."/>
            <person name="Li B."/>
            <person name="Liu X."/>
            <person name="Ball E.V."/>
            <person name="An N."/>
            <person name="Huang Q."/>
            <person name="Zhang Y."/>
            <person name="Fan W."/>
            <person name="Zhang X."/>
            <person name="Li Y."/>
            <person name="Wang W."/>
            <person name="Katze M.G."/>
            <person name="Su B."/>
            <person name="Nielsen R."/>
            <person name="Yang H."/>
            <person name="Wang J."/>
            <person name="Wang X."/>
            <person name="Wang J."/>
        </authorList>
    </citation>
    <scope>NUCLEOTIDE SEQUENCE [LARGE SCALE GENOMIC DNA]</scope>
    <source>
        <strain evidence="2">CR-5</strain>
    </source>
</reference>
<name>G7N9G3_MACMU</name>
<sequence length="122" mass="14115">MTTPILFFFSKIVLAILILVPFHIKFKISLSMSTKCLSGTMLEIVLKQLTSLRGTDIFTILDLSIHEHICLLIIWVFFNFFISILHFSACRFYTYFVRFIAKFLGGAIAHSIVFLMLNSNYH</sequence>
<dbReference type="EMBL" id="CM001265">
    <property type="protein sequence ID" value="EHH21910.1"/>
    <property type="molecule type" value="Genomic_DNA"/>
</dbReference>
<feature type="transmembrane region" description="Helical" evidence="1">
    <location>
        <begin position="95"/>
        <end position="117"/>
    </location>
</feature>
<evidence type="ECO:0000313" key="2">
    <source>
        <dbReference type="EMBL" id="EHH21910.1"/>
    </source>
</evidence>
<evidence type="ECO:0000256" key="1">
    <source>
        <dbReference type="SAM" id="Phobius"/>
    </source>
</evidence>
<keyword evidence="1" id="KW-0812">Transmembrane</keyword>
<keyword evidence="1" id="KW-1133">Transmembrane helix</keyword>